<dbReference type="GO" id="GO:0018762">
    <property type="term" value="F:aliphatic nitrilase activity"/>
    <property type="evidence" value="ECO:0007669"/>
    <property type="project" value="UniProtKB-EC"/>
</dbReference>
<gene>
    <name evidence="3" type="ORF">GGE16_004456</name>
</gene>
<keyword evidence="3" id="KW-0378">Hydrolase</keyword>
<dbReference type="Gene3D" id="3.60.110.10">
    <property type="entry name" value="Carbon-nitrogen hydrolase"/>
    <property type="match status" value="1"/>
</dbReference>
<dbReference type="InterPro" id="IPR003010">
    <property type="entry name" value="C-N_Hydrolase"/>
</dbReference>
<dbReference type="EC" id="3.5.5.7" evidence="3"/>
<comment type="similarity">
    <text evidence="1">Belongs to the carbon-nitrogen hydrolase superfamily. Nitrilase family.</text>
</comment>
<dbReference type="Proteomes" id="UP000538507">
    <property type="component" value="Unassembled WGS sequence"/>
</dbReference>
<dbReference type="InterPro" id="IPR036526">
    <property type="entry name" value="C-N_Hydrolase_sf"/>
</dbReference>
<reference evidence="3 4" key="1">
    <citation type="submission" date="2020-08" db="EMBL/GenBank/DDBJ databases">
        <title>Genomic Encyclopedia of Type Strains, Phase IV (KMG-V): Genome sequencing to study the core and pangenomes of soil and plant-associated prokaryotes.</title>
        <authorList>
            <person name="Whitman W."/>
        </authorList>
    </citation>
    <scope>NUCLEOTIDE SEQUENCE [LARGE SCALE GENOMIC DNA]</scope>
    <source>
        <strain evidence="3 4">SEMIA 415</strain>
    </source>
</reference>
<dbReference type="AlphaFoldDB" id="A0AAE2SXY0"/>
<dbReference type="PROSITE" id="PS50263">
    <property type="entry name" value="CN_HYDROLASE"/>
    <property type="match status" value="1"/>
</dbReference>
<evidence type="ECO:0000313" key="3">
    <source>
        <dbReference type="EMBL" id="MBB4292377.1"/>
    </source>
</evidence>
<comment type="caution">
    <text evidence="3">The sequence shown here is derived from an EMBL/GenBank/DDBJ whole genome shotgun (WGS) entry which is preliminary data.</text>
</comment>
<evidence type="ECO:0000256" key="1">
    <source>
        <dbReference type="ARBA" id="ARBA00008129"/>
    </source>
</evidence>
<proteinExistence type="inferred from homology"/>
<dbReference type="RefSeq" id="WP_183609099.1">
    <property type="nucleotide sequence ID" value="NZ_JACHAZ010000005.1"/>
</dbReference>
<dbReference type="InterPro" id="IPR044149">
    <property type="entry name" value="Nitrilases_CHs"/>
</dbReference>
<feature type="domain" description="CN hydrolase" evidence="2">
    <location>
        <begin position="6"/>
        <end position="285"/>
    </location>
</feature>
<organism evidence="3 4">
    <name type="scientific">Rhizobium leguminosarum</name>
    <dbReference type="NCBI Taxonomy" id="384"/>
    <lineage>
        <taxon>Bacteria</taxon>
        <taxon>Pseudomonadati</taxon>
        <taxon>Pseudomonadota</taxon>
        <taxon>Alphaproteobacteria</taxon>
        <taxon>Hyphomicrobiales</taxon>
        <taxon>Rhizobiaceae</taxon>
        <taxon>Rhizobium/Agrobacterium group</taxon>
        <taxon>Rhizobium</taxon>
    </lineage>
</organism>
<dbReference type="PANTHER" id="PTHR46044">
    <property type="entry name" value="NITRILASE"/>
    <property type="match status" value="1"/>
</dbReference>
<name>A0AAE2SXY0_RHILE</name>
<accession>A0AAE2SXY0</accession>
<sequence>MDRSNFKAAAAHVAPIYLDTRATVEKAASIIGEAARSGASLVVFPESFIPGFPIWSALYSPIHSHDQFKRFAAASIFADGPEIDRIRQAAAQHGVFVSVGISERNPASVGGLWNSNLLISDAGKVLIHHRKLVPTFFEKLVWNPGDGAGLQVADTRIGRLGGLICGENTNPLARFTLMAQGEQVHISSYPPIWPTRPPDESGNYDNRGANRIRAAAHCFEAKCFGIVVAGCLDPAARNSIANGASEIEALLDASPRASSFFLNPTGSAIGDELTDEGIGYAEIELDQCIEPKRFHDVVAGYNRFDIFDLAVDRTRIAPITFGGRAQAERIAAGSDPLAAEAEQRL</sequence>
<dbReference type="SUPFAM" id="SSF56317">
    <property type="entry name" value="Carbon-nitrogen hydrolase"/>
    <property type="match status" value="1"/>
</dbReference>
<dbReference type="EMBL" id="JACIGO010000006">
    <property type="protein sequence ID" value="MBB4292377.1"/>
    <property type="molecule type" value="Genomic_DNA"/>
</dbReference>
<dbReference type="CDD" id="cd07564">
    <property type="entry name" value="nitrilases_CHs"/>
    <property type="match status" value="1"/>
</dbReference>
<dbReference type="Pfam" id="PF00795">
    <property type="entry name" value="CN_hydrolase"/>
    <property type="match status" value="1"/>
</dbReference>
<dbReference type="PANTHER" id="PTHR46044:SF2">
    <property type="entry name" value="CN HYDROLASE DOMAIN-CONTAINING PROTEIN"/>
    <property type="match status" value="1"/>
</dbReference>
<protein>
    <submittedName>
        <fullName evidence="3">Aliphatic nitrilase</fullName>
        <ecNumber evidence="3">3.5.5.7</ecNumber>
    </submittedName>
</protein>
<evidence type="ECO:0000313" key="4">
    <source>
        <dbReference type="Proteomes" id="UP000538507"/>
    </source>
</evidence>
<evidence type="ECO:0000259" key="2">
    <source>
        <dbReference type="PROSITE" id="PS50263"/>
    </source>
</evidence>